<evidence type="ECO:0000259" key="1">
    <source>
        <dbReference type="SMART" id="SM00587"/>
    </source>
</evidence>
<name>A0A4V6XVU2_STECR</name>
<dbReference type="EMBL" id="AZBU02000008">
    <property type="protein sequence ID" value="TKR67165.1"/>
    <property type="molecule type" value="Genomic_DNA"/>
</dbReference>
<dbReference type="InterPro" id="IPR012877">
    <property type="entry name" value="Dhs-27"/>
</dbReference>
<dbReference type="PANTHER" id="PTHR23020:SF41">
    <property type="entry name" value="AMINOGLYCOSIDE PHOSPHOTRANSFERASE DOMAIN-CONTAINING PROTEIN"/>
    <property type="match status" value="1"/>
</dbReference>
<dbReference type="OrthoDB" id="5915577at2759"/>
<dbReference type="SUPFAM" id="SSF56112">
    <property type="entry name" value="Protein kinase-like (PK-like)"/>
    <property type="match status" value="1"/>
</dbReference>
<evidence type="ECO:0000313" key="2">
    <source>
        <dbReference type="EMBL" id="TKR67165.1"/>
    </source>
</evidence>
<dbReference type="SMART" id="SM00587">
    <property type="entry name" value="CHK"/>
    <property type="match status" value="1"/>
</dbReference>
<comment type="caution">
    <text evidence="2">The sequence shown here is derived from an EMBL/GenBank/DDBJ whole genome shotgun (WGS) entry which is preliminary data.</text>
</comment>
<dbReference type="Pfam" id="PF07914">
    <property type="entry name" value="DUF1679"/>
    <property type="match status" value="1"/>
</dbReference>
<reference evidence="2 3" key="1">
    <citation type="journal article" date="2015" name="Genome Biol.">
        <title>Comparative genomics of Steinernema reveals deeply conserved gene regulatory networks.</title>
        <authorList>
            <person name="Dillman A.R."/>
            <person name="Macchietto M."/>
            <person name="Porter C.F."/>
            <person name="Rogers A."/>
            <person name="Williams B."/>
            <person name="Antoshechkin I."/>
            <person name="Lee M.M."/>
            <person name="Goodwin Z."/>
            <person name="Lu X."/>
            <person name="Lewis E.E."/>
            <person name="Goodrich-Blair H."/>
            <person name="Stock S.P."/>
            <person name="Adams B.J."/>
            <person name="Sternberg P.W."/>
            <person name="Mortazavi A."/>
        </authorList>
    </citation>
    <scope>NUCLEOTIDE SEQUENCE [LARGE SCALE GENOMIC DNA]</scope>
    <source>
        <strain evidence="2 3">ALL</strain>
    </source>
</reference>
<accession>A0A4V6XVU2</accession>
<protein>
    <recommendedName>
        <fullName evidence="1">CHK kinase-like domain-containing protein</fullName>
    </recommendedName>
</protein>
<proteinExistence type="predicted"/>
<keyword evidence="3" id="KW-1185">Reference proteome</keyword>
<organism evidence="2 3">
    <name type="scientific">Steinernema carpocapsae</name>
    <name type="common">Entomopathogenic nematode</name>
    <dbReference type="NCBI Taxonomy" id="34508"/>
    <lineage>
        <taxon>Eukaryota</taxon>
        <taxon>Metazoa</taxon>
        <taxon>Ecdysozoa</taxon>
        <taxon>Nematoda</taxon>
        <taxon>Chromadorea</taxon>
        <taxon>Rhabditida</taxon>
        <taxon>Tylenchina</taxon>
        <taxon>Panagrolaimomorpha</taxon>
        <taxon>Strongyloidoidea</taxon>
        <taxon>Steinernematidae</taxon>
        <taxon>Steinernema</taxon>
    </lineage>
</organism>
<dbReference type="PANTHER" id="PTHR23020">
    <property type="entry name" value="UNCHARACTERIZED NUCLEAR HORMONE RECEPTOR-RELATED"/>
    <property type="match status" value="1"/>
</dbReference>
<dbReference type="Proteomes" id="UP000298663">
    <property type="component" value="Unassembled WGS sequence"/>
</dbReference>
<evidence type="ECO:0000313" key="3">
    <source>
        <dbReference type="Proteomes" id="UP000298663"/>
    </source>
</evidence>
<reference evidence="2 3" key="2">
    <citation type="journal article" date="2019" name="G3 (Bethesda)">
        <title>Hybrid Assembly of the Genome of the Entomopathogenic Nematode Steinernema carpocapsae Identifies the X-Chromosome.</title>
        <authorList>
            <person name="Serra L."/>
            <person name="Macchietto M."/>
            <person name="Macias-Munoz A."/>
            <person name="McGill C.J."/>
            <person name="Rodriguez I.M."/>
            <person name="Rodriguez B."/>
            <person name="Murad R."/>
            <person name="Mortazavi A."/>
        </authorList>
    </citation>
    <scope>NUCLEOTIDE SEQUENCE [LARGE SCALE GENOMIC DNA]</scope>
    <source>
        <strain evidence="2 3">ALL</strain>
    </source>
</reference>
<dbReference type="InterPro" id="IPR011009">
    <property type="entry name" value="Kinase-like_dom_sf"/>
</dbReference>
<sequence length="424" mass="48009">MAGTENIDLEAVKRFAVDSLNFSECIGTSPFTVGWLLEALEANDETFRGIADKQHKVERVSGVDISEGQGFASKVYQVTLSYHDRDPHYVILKVPEIECFINTTEAATDQEAKCAAEKLAFAHNAECDFYNRFADQIDIPMVKVFKTVDWIVGKQRGAILMESLAQNGASQHFWSGASLQQSKTIAKHMATLSTHFLCLPQDQWAGKYPNVQLDSMVSHIRPLLTALSYMKPGVFDEGIKTLDKLWDNNKFCKYAMLDVYKDAGLPLTICHGDLHLNNVIWQKNTDGSASKDVAGIIDWQVVHEGCLTTDLTRFLVLCVDAEIRREHEFEILQYYYDTIVALLEKQNKLVAFTFEQVKYAFKVNFVIYAVQVMIICPFLYSGAGWTPKEVPVKSAQKEKMLLRAQLALEDALEYLKEIPEEKYL</sequence>
<feature type="domain" description="CHK kinase-like" evidence="1">
    <location>
        <begin position="159"/>
        <end position="345"/>
    </location>
</feature>
<dbReference type="InterPro" id="IPR015897">
    <property type="entry name" value="CHK_kinase-like"/>
</dbReference>
<dbReference type="AlphaFoldDB" id="A0A4V6XVU2"/>
<dbReference type="InterPro" id="IPR052961">
    <property type="entry name" value="Oxido-Kinase-like_Enzymes"/>
</dbReference>
<dbReference type="Gene3D" id="3.90.1200.10">
    <property type="match status" value="1"/>
</dbReference>
<gene>
    <name evidence="2" type="ORF">L596_023358</name>
</gene>